<dbReference type="HOGENOM" id="CLU_609976_0_0_1"/>
<reference evidence="2" key="1">
    <citation type="journal article" date="2011" name="Science">
        <title>The plant cell wall-decomposing machinery underlies the functional diversity of forest fungi.</title>
        <authorList>
            <person name="Eastwood D.C."/>
            <person name="Floudas D."/>
            <person name="Binder M."/>
            <person name="Majcherczyk A."/>
            <person name="Schneider P."/>
            <person name="Aerts A."/>
            <person name="Asiegbu F.O."/>
            <person name="Baker S.E."/>
            <person name="Barry K."/>
            <person name="Bendiksby M."/>
            <person name="Blumentritt M."/>
            <person name="Coutinho P.M."/>
            <person name="Cullen D."/>
            <person name="de Vries R.P."/>
            <person name="Gathman A."/>
            <person name="Goodell B."/>
            <person name="Henrissat B."/>
            <person name="Ihrmark K."/>
            <person name="Kauserud H."/>
            <person name="Kohler A."/>
            <person name="LaButti K."/>
            <person name="Lapidus A."/>
            <person name="Lavin J.L."/>
            <person name="Lee Y.-H."/>
            <person name="Lindquist E."/>
            <person name="Lilly W."/>
            <person name="Lucas S."/>
            <person name="Morin E."/>
            <person name="Murat C."/>
            <person name="Oguiza J.A."/>
            <person name="Park J."/>
            <person name="Pisabarro A.G."/>
            <person name="Riley R."/>
            <person name="Rosling A."/>
            <person name="Salamov A."/>
            <person name="Schmidt O."/>
            <person name="Schmutz J."/>
            <person name="Skrede I."/>
            <person name="Stenlid J."/>
            <person name="Wiebenga A."/>
            <person name="Xie X."/>
            <person name="Kuees U."/>
            <person name="Hibbett D.S."/>
            <person name="Hoffmeister D."/>
            <person name="Hoegberg N."/>
            <person name="Martin F."/>
            <person name="Grigoriev I.V."/>
            <person name="Watkinson S.C."/>
        </authorList>
    </citation>
    <scope>NUCLEOTIDE SEQUENCE [LARGE SCALE GENOMIC DNA]</scope>
    <source>
        <strain evidence="2">strain S7.3</strain>
    </source>
</reference>
<dbReference type="AlphaFoldDB" id="F8PFS7"/>
<gene>
    <name evidence="1" type="ORF">SERLA73DRAFT_148858</name>
</gene>
<accession>F8PFS7</accession>
<organism evidence="2">
    <name type="scientific">Serpula lacrymans var. lacrymans (strain S7.3)</name>
    <name type="common">Dry rot fungus</name>
    <dbReference type="NCBI Taxonomy" id="936435"/>
    <lineage>
        <taxon>Eukaryota</taxon>
        <taxon>Fungi</taxon>
        <taxon>Dikarya</taxon>
        <taxon>Basidiomycota</taxon>
        <taxon>Agaricomycotina</taxon>
        <taxon>Agaricomycetes</taxon>
        <taxon>Agaricomycetidae</taxon>
        <taxon>Boletales</taxon>
        <taxon>Coniophorineae</taxon>
        <taxon>Serpulaceae</taxon>
        <taxon>Serpula</taxon>
    </lineage>
</organism>
<name>F8PFS7_SERL3</name>
<evidence type="ECO:0000313" key="1">
    <source>
        <dbReference type="EMBL" id="EGO04278.1"/>
    </source>
</evidence>
<sequence>MSRKDLQSQKAHQEGRYCMEMLREEILLFSAITQFGRGENEGGAVNLSMISQEDETVEGFVWFDPGRQTPERKEALDNSGVVEEGEEGSSFPVFPILTPCSRALKAISPSVHMSTPWDISEYTYFGCYTHSTSNRQGKGKEKGGGKDYQGCRGFAEEEGYKQCRLDNSACTISRSKRTKKWRISCDKCSQEKYKCMWDNNTSLRSKSQKPEASGALVTAPDHPIKIGPPWGACKLVYQPHGAIGTQFMIRTQFMSQESRRPPWVSYKEPGEMDANAIHPGPEWITRMREAIPSPSRVTLDAMARLPLPSQTLLSVPSPSPFPIYTREAVDAPLDITPPHPNPPFDFPSLPFCPTLISPSGSLNQFRQEKMPLDIPGTTRPSPGPPPYWPFEVQQGDSPQLPRPHTPLGGEVFITVTPQSGGRNLIDFSFMSPVPSHIQWSSLAQHIRKM</sequence>
<evidence type="ECO:0000313" key="2">
    <source>
        <dbReference type="Proteomes" id="UP000008063"/>
    </source>
</evidence>
<protein>
    <submittedName>
        <fullName evidence="1">Uncharacterized protein</fullName>
    </submittedName>
</protein>
<proteinExistence type="predicted"/>
<keyword evidence="2" id="KW-1185">Reference proteome</keyword>
<dbReference type="EMBL" id="GL945474">
    <property type="protein sequence ID" value="EGO04278.1"/>
    <property type="molecule type" value="Genomic_DNA"/>
</dbReference>
<dbReference type="InParanoid" id="F8PFS7"/>
<dbReference type="Proteomes" id="UP000008063">
    <property type="component" value="Unassembled WGS sequence"/>
</dbReference>